<feature type="transmembrane region" description="Helical" evidence="1">
    <location>
        <begin position="21"/>
        <end position="46"/>
    </location>
</feature>
<evidence type="ECO:0000313" key="2">
    <source>
        <dbReference type="EMBL" id="TWG79065.1"/>
    </source>
</evidence>
<sequence length="64" mass="7127">MRTPASIHRHLLHPMLIPVPIRLWLFSFVCDLVRVPIALLAASGWLGGKMVYEHGVGVDLPGDR</sequence>
<dbReference type="Proteomes" id="UP000318141">
    <property type="component" value="Unassembled WGS sequence"/>
</dbReference>
<organism evidence="2 3">
    <name type="scientific">Cupriavidus gilardii J11</name>
    <dbReference type="NCBI Taxonomy" id="936133"/>
    <lineage>
        <taxon>Bacteria</taxon>
        <taxon>Pseudomonadati</taxon>
        <taxon>Pseudomonadota</taxon>
        <taxon>Betaproteobacteria</taxon>
        <taxon>Burkholderiales</taxon>
        <taxon>Burkholderiaceae</taxon>
        <taxon>Cupriavidus</taxon>
    </lineage>
</organism>
<comment type="caution">
    <text evidence="2">The sequence shown here is derived from an EMBL/GenBank/DDBJ whole genome shotgun (WGS) entry which is preliminary data.</text>
</comment>
<keyword evidence="1" id="KW-0472">Membrane</keyword>
<protein>
    <submittedName>
        <fullName evidence="2">Uncharacterized protein</fullName>
    </submittedName>
</protein>
<keyword evidence="1" id="KW-1133">Transmembrane helix</keyword>
<dbReference type="OrthoDB" id="2873672at2"/>
<evidence type="ECO:0000313" key="3">
    <source>
        <dbReference type="Proteomes" id="UP000318141"/>
    </source>
</evidence>
<evidence type="ECO:0000256" key="1">
    <source>
        <dbReference type="SAM" id="Phobius"/>
    </source>
</evidence>
<reference evidence="2 3" key="1">
    <citation type="submission" date="2019-07" db="EMBL/GenBank/DDBJ databases">
        <title>Genome sequencing of lignin-degrading bacterial isolates.</title>
        <authorList>
            <person name="Gladden J."/>
        </authorList>
    </citation>
    <scope>NUCLEOTIDE SEQUENCE [LARGE SCALE GENOMIC DNA]</scope>
    <source>
        <strain evidence="2 3">J11</strain>
    </source>
</reference>
<accession>A0A562B1M1</accession>
<dbReference type="AlphaFoldDB" id="A0A562B1M1"/>
<dbReference type="EMBL" id="VLJN01000066">
    <property type="protein sequence ID" value="TWG79065.1"/>
    <property type="molecule type" value="Genomic_DNA"/>
</dbReference>
<gene>
    <name evidence="2" type="ORF">L602_000800001340</name>
</gene>
<keyword evidence="3" id="KW-1185">Reference proteome</keyword>
<keyword evidence="1" id="KW-0812">Transmembrane</keyword>
<name>A0A562B1M1_9BURK</name>
<proteinExistence type="predicted"/>